<dbReference type="InterPro" id="IPR004101">
    <property type="entry name" value="Mur_ligase_C"/>
</dbReference>
<dbReference type="EC" id="6.3.2.12" evidence="5"/>
<dbReference type="GO" id="GO:0016874">
    <property type="term" value="F:ligase activity"/>
    <property type="evidence" value="ECO:0007669"/>
    <property type="project" value="UniProtKB-KW"/>
</dbReference>
<evidence type="ECO:0000256" key="13">
    <source>
        <dbReference type="ARBA" id="ARBA00022909"/>
    </source>
</evidence>
<evidence type="ECO:0000256" key="11">
    <source>
        <dbReference type="ARBA" id="ARBA00022840"/>
    </source>
</evidence>
<evidence type="ECO:0000256" key="8">
    <source>
        <dbReference type="ARBA" id="ARBA00022598"/>
    </source>
</evidence>
<dbReference type="PANTHER" id="PTHR11136">
    <property type="entry name" value="FOLYLPOLYGLUTAMATE SYNTHASE-RELATED"/>
    <property type="match status" value="1"/>
</dbReference>
<comment type="catalytic activity">
    <reaction evidence="19">
        <text>(6R)-5,10-methylenetetrahydrofolyl-(gamma-L-Glu)(n) + L-glutamate + ATP = (6R)-5,10-methylenetetrahydrofolyl-(gamma-L-Glu)(n+1) + ADP + phosphate + H(+)</text>
        <dbReference type="Rhea" id="RHEA:51912"/>
        <dbReference type="Rhea" id="RHEA-COMP:13257"/>
        <dbReference type="Rhea" id="RHEA-COMP:13258"/>
        <dbReference type="ChEBI" id="CHEBI:15378"/>
        <dbReference type="ChEBI" id="CHEBI:29985"/>
        <dbReference type="ChEBI" id="CHEBI:30616"/>
        <dbReference type="ChEBI" id="CHEBI:43474"/>
        <dbReference type="ChEBI" id="CHEBI:136572"/>
        <dbReference type="ChEBI" id="CHEBI:456216"/>
        <dbReference type="EC" id="6.3.2.17"/>
    </reaction>
</comment>
<keyword evidence="9" id="KW-0479">Metal-binding</keyword>
<evidence type="ECO:0000256" key="7">
    <source>
        <dbReference type="ARBA" id="ARBA00019357"/>
    </source>
</evidence>
<comment type="catalytic activity">
    <reaction evidence="17">
        <text>(6S)-5,6,7,8-tetrahydrofolyl-(gamma-L-Glu)(n) + L-glutamate + ATP = (6S)-5,6,7,8-tetrahydrofolyl-(gamma-L-Glu)(n+1) + ADP + phosphate + H(+)</text>
        <dbReference type="Rhea" id="RHEA:10580"/>
        <dbReference type="Rhea" id="RHEA-COMP:14738"/>
        <dbReference type="Rhea" id="RHEA-COMP:14740"/>
        <dbReference type="ChEBI" id="CHEBI:15378"/>
        <dbReference type="ChEBI" id="CHEBI:29985"/>
        <dbReference type="ChEBI" id="CHEBI:30616"/>
        <dbReference type="ChEBI" id="CHEBI:43474"/>
        <dbReference type="ChEBI" id="CHEBI:141005"/>
        <dbReference type="ChEBI" id="CHEBI:456216"/>
        <dbReference type="EC" id="6.3.2.17"/>
    </reaction>
</comment>
<evidence type="ECO:0000256" key="3">
    <source>
        <dbReference type="ARBA" id="ARBA00005150"/>
    </source>
</evidence>
<evidence type="ECO:0000256" key="20">
    <source>
        <dbReference type="ARBA" id="ARBA00049161"/>
    </source>
</evidence>
<proteinExistence type="inferred from homology"/>
<evidence type="ECO:0000256" key="18">
    <source>
        <dbReference type="ARBA" id="ARBA00047808"/>
    </source>
</evidence>
<dbReference type="Pfam" id="PF02875">
    <property type="entry name" value="Mur_ligase_C"/>
    <property type="match status" value="1"/>
</dbReference>
<organism evidence="24 25">
    <name type="scientific">Parabacteroides absconsus</name>
    <dbReference type="NCBI Taxonomy" id="2951805"/>
    <lineage>
        <taxon>Bacteria</taxon>
        <taxon>Pseudomonadati</taxon>
        <taxon>Bacteroidota</taxon>
        <taxon>Bacteroidia</taxon>
        <taxon>Bacteroidales</taxon>
        <taxon>Tannerellaceae</taxon>
        <taxon>Parabacteroides</taxon>
    </lineage>
</organism>
<evidence type="ECO:0000256" key="1">
    <source>
        <dbReference type="ARBA" id="ARBA00002714"/>
    </source>
</evidence>
<comment type="catalytic activity">
    <reaction evidence="18">
        <text>10-formyltetrahydrofolyl-(gamma-L-Glu)(n) + L-glutamate + ATP = 10-formyltetrahydrofolyl-(gamma-L-Glu)(n+1) + ADP + phosphate + H(+)</text>
        <dbReference type="Rhea" id="RHEA:51904"/>
        <dbReference type="Rhea" id="RHEA-COMP:13088"/>
        <dbReference type="Rhea" id="RHEA-COMP:14300"/>
        <dbReference type="ChEBI" id="CHEBI:15378"/>
        <dbReference type="ChEBI" id="CHEBI:29985"/>
        <dbReference type="ChEBI" id="CHEBI:30616"/>
        <dbReference type="ChEBI" id="CHEBI:43474"/>
        <dbReference type="ChEBI" id="CHEBI:134413"/>
        <dbReference type="ChEBI" id="CHEBI:456216"/>
        <dbReference type="EC" id="6.3.2.17"/>
    </reaction>
</comment>
<keyword evidence="10 21" id="KW-0547">Nucleotide-binding</keyword>
<evidence type="ECO:0000256" key="12">
    <source>
        <dbReference type="ARBA" id="ARBA00022842"/>
    </source>
</evidence>
<comment type="pathway">
    <text evidence="2">Cofactor biosynthesis; tetrahydrofolate biosynthesis; 7,8-dihydrofolate from 2-amino-4-hydroxy-6-hydroxymethyl-7,8-dihydropteridine diphosphate and 4-aminobenzoate: step 2/2.</text>
</comment>
<dbReference type="EC" id="6.3.2.17" evidence="6"/>
<dbReference type="PIRSF" id="PIRSF001563">
    <property type="entry name" value="Folylpolyglu_synth"/>
    <property type="match status" value="1"/>
</dbReference>
<dbReference type="InterPro" id="IPR001645">
    <property type="entry name" value="Folylpolyglutamate_synth"/>
</dbReference>
<gene>
    <name evidence="24" type="ORF">NEE14_004770</name>
</gene>
<evidence type="ECO:0000256" key="15">
    <source>
        <dbReference type="ARBA" id="ARBA00030592"/>
    </source>
</evidence>
<reference evidence="24 25" key="1">
    <citation type="submission" date="2024-02" db="EMBL/GenBank/DDBJ databases">
        <title>Whole genome sequencing of Parabacteroides sp. AD58.</title>
        <authorList>
            <person name="Chaplin A.V."/>
            <person name="Pikina A.P."/>
            <person name="Sokolova S.R."/>
            <person name="Korostin D.O."/>
            <person name="Efimov B.A."/>
        </authorList>
    </citation>
    <scope>NUCLEOTIDE SEQUENCE [LARGE SCALE GENOMIC DNA]</scope>
    <source>
        <strain evidence="24 25">AD58</strain>
    </source>
</reference>
<dbReference type="InterPro" id="IPR036615">
    <property type="entry name" value="Mur_ligase_C_dom_sf"/>
</dbReference>
<evidence type="ECO:0000256" key="4">
    <source>
        <dbReference type="ARBA" id="ARBA00008276"/>
    </source>
</evidence>
<evidence type="ECO:0000256" key="5">
    <source>
        <dbReference type="ARBA" id="ARBA00013023"/>
    </source>
</evidence>
<dbReference type="RefSeq" id="WP_251966781.1">
    <property type="nucleotide sequence ID" value="NZ_CP146284.1"/>
</dbReference>
<sequence length="439" mass="48347">MTYEETLHYLFTSIPVFQHSGASAYKPGLGTSKALDDYLGNPHKDYKTIHVAGTNGKGSTSHLLAAILQEAGYTVGLFTSPHLVDFRERIRVNGKMISKDYVVQFVERYRPVFEPLKPSFFELTSSMAFDYFRDQHVDFAVIEVGLGGRLDSTNIITPILSVITNISMDHTQFLGNTLEAIASEKAGIIKPGVPVVIGDVEQPSVMQVFKDKAAQVNAPLYASTEIKPIIDFLLGADSKWRFVTKNFDVIIGELGGLAQARNATTVLTAVDVLRTRGVHISPKNVEEAFAHVVELTGLMGRWQTVHTSPRVVCDTGHNTGGWEILSKQLNNQIERCRRLRMIVGMVNDKDINGVLALMPKDATYYFTQASIARALPAEEFAKLARQHGLSGNVYPTVEAAVRSALQDAHTDDFIFIGGSTFIVADAYPLFQPTANNQKL</sequence>
<evidence type="ECO:0000256" key="16">
    <source>
        <dbReference type="ARBA" id="ARBA00032510"/>
    </source>
</evidence>
<evidence type="ECO:0000256" key="19">
    <source>
        <dbReference type="ARBA" id="ARBA00049035"/>
    </source>
</evidence>
<dbReference type="EMBL" id="CP146284">
    <property type="protein sequence ID" value="WWV67300.1"/>
    <property type="molecule type" value="Genomic_DNA"/>
</dbReference>
<keyword evidence="12" id="KW-0460">Magnesium</keyword>
<evidence type="ECO:0000256" key="6">
    <source>
        <dbReference type="ARBA" id="ARBA00013025"/>
    </source>
</evidence>
<keyword evidence="11 21" id="KW-0067">ATP-binding</keyword>
<keyword evidence="25" id="KW-1185">Reference proteome</keyword>
<dbReference type="InterPro" id="IPR036565">
    <property type="entry name" value="Mur-like_cat_sf"/>
</dbReference>
<dbReference type="Gene3D" id="3.40.1190.10">
    <property type="entry name" value="Mur-like, catalytic domain"/>
    <property type="match status" value="1"/>
</dbReference>
<comment type="pathway">
    <text evidence="3">Cofactor biosynthesis; tetrahydrofolylpolyglutamate biosynthesis.</text>
</comment>
<dbReference type="SUPFAM" id="SSF53623">
    <property type="entry name" value="MurD-like peptide ligases, catalytic domain"/>
    <property type="match status" value="1"/>
</dbReference>
<name>A0ABZ2IV90_9BACT</name>
<comment type="function">
    <text evidence="1">Functions in two distinct reactions of the de novo folate biosynthetic pathway. Catalyzes the addition of a glutamate residue to dihydropteroate (7,8-dihydropteroate or H2Pte) to form dihydrofolate (7,8-dihydrofolate monoglutamate or H2Pte-Glu). Also catalyzes successive additions of L-glutamate to tetrahydrofolate or 10-formyltetrahydrofolate or 5,10-methylenetetrahydrofolate, leading to folylpolyglutamate derivatives.</text>
</comment>
<keyword evidence="13" id="KW-0289">Folate biosynthesis</keyword>
<feature type="domain" description="Mur ligase central" evidence="23">
    <location>
        <begin position="51"/>
        <end position="191"/>
    </location>
</feature>
<dbReference type="NCBIfam" id="TIGR01499">
    <property type="entry name" value="folC"/>
    <property type="match status" value="1"/>
</dbReference>
<feature type="domain" description="Mur ligase C-terminal" evidence="22">
    <location>
        <begin position="300"/>
        <end position="419"/>
    </location>
</feature>
<evidence type="ECO:0000313" key="25">
    <source>
        <dbReference type="Proteomes" id="UP001320603"/>
    </source>
</evidence>
<dbReference type="SUPFAM" id="SSF53244">
    <property type="entry name" value="MurD-like peptide ligases, peptide-binding domain"/>
    <property type="match status" value="1"/>
</dbReference>
<accession>A0ABZ2IV90</accession>
<evidence type="ECO:0000259" key="22">
    <source>
        <dbReference type="Pfam" id="PF02875"/>
    </source>
</evidence>
<evidence type="ECO:0000256" key="10">
    <source>
        <dbReference type="ARBA" id="ARBA00022741"/>
    </source>
</evidence>
<dbReference type="Gene3D" id="3.90.190.20">
    <property type="entry name" value="Mur ligase, C-terminal domain"/>
    <property type="match status" value="1"/>
</dbReference>
<protein>
    <recommendedName>
        <fullName evidence="7">Dihydrofolate synthase/folylpolyglutamate synthase</fullName>
        <ecNumber evidence="5">6.3.2.12</ecNumber>
        <ecNumber evidence="6">6.3.2.17</ecNumber>
    </recommendedName>
    <alternativeName>
        <fullName evidence="16">Folylpoly-gamma-glutamate synthetase-dihydrofolate synthetase</fullName>
    </alternativeName>
    <alternativeName>
        <fullName evidence="14">Folylpolyglutamate synthetase</fullName>
    </alternativeName>
    <alternativeName>
        <fullName evidence="15">Tetrahydrofolylpolyglutamate synthase</fullName>
    </alternativeName>
</protein>
<dbReference type="PANTHER" id="PTHR11136:SF0">
    <property type="entry name" value="DIHYDROFOLATE SYNTHETASE-RELATED"/>
    <property type="match status" value="1"/>
</dbReference>
<dbReference type="InterPro" id="IPR018109">
    <property type="entry name" value="Folylpolyglutamate_synth_CS"/>
</dbReference>
<evidence type="ECO:0000256" key="9">
    <source>
        <dbReference type="ARBA" id="ARBA00022723"/>
    </source>
</evidence>
<evidence type="ECO:0000256" key="14">
    <source>
        <dbReference type="ARBA" id="ARBA00030048"/>
    </source>
</evidence>
<evidence type="ECO:0000313" key="24">
    <source>
        <dbReference type="EMBL" id="WWV67300.1"/>
    </source>
</evidence>
<dbReference type="Pfam" id="PF08245">
    <property type="entry name" value="Mur_ligase_M"/>
    <property type="match status" value="1"/>
</dbReference>
<dbReference type="InterPro" id="IPR013221">
    <property type="entry name" value="Mur_ligase_cen"/>
</dbReference>
<evidence type="ECO:0000256" key="21">
    <source>
        <dbReference type="PIRNR" id="PIRNR001563"/>
    </source>
</evidence>
<evidence type="ECO:0000256" key="2">
    <source>
        <dbReference type="ARBA" id="ARBA00004799"/>
    </source>
</evidence>
<keyword evidence="8 21" id="KW-0436">Ligase</keyword>
<dbReference type="Proteomes" id="UP001320603">
    <property type="component" value="Chromosome"/>
</dbReference>
<dbReference type="PROSITE" id="PS01012">
    <property type="entry name" value="FOLYLPOLYGLU_SYNT_2"/>
    <property type="match status" value="1"/>
</dbReference>
<comment type="catalytic activity">
    <reaction evidence="20">
        <text>7,8-dihydropteroate + L-glutamate + ATP = 7,8-dihydrofolate + ADP + phosphate + H(+)</text>
        <dbReference type="Rhea" id="RHEA:23584"/>
        <dbReference type="ChEBI" id="CHEBI:15378"/>
        <dbReference type="ChEBI" id="CHEBI:17839"/>
        <dbReference type="ChEBI" id="CHEBI:29985"/>
        <dbReference type="ChEBI" id="CHEBI:30616"/>
        <dbReference type="ChEBI" id="CHEBI:43474"/>
        <dbReference type="ChEBI" id="CHEBI:57451"/>
        <dbReference type="ChEBI" id="CHEBI:456216"/>
        <dbReference type="EC" id="6.3.2.12"/>
    </reaction>
</comment>
<comment type="similarity">
    <text evidence="4 21">Belongs to the folylpolyglutamate synthase family.</text>
</comment>
<evidence type="ECO:0000256" key="17">
    <source>
        <dbReference type="ARBA" id="ARBA00047493"/>
    </source>
</evidence>
<evidence type="ECO:0000259" key="23">
    <source>
        <dbReference type="Pfam" id="PF08245"/>
    </source>
</evidence>